<dbReference type="STRING" id="1447883.A0A2B7XVS9"/>
<evidence type="ECO:0000313" key="3">
    <source>
        <dbReference type="EMBL" id="PGH12607.1"/>
    </source>
</evidence>
<dbReference type="AlphaFoldDB" id="A0A2B7XVS9"/>
<keyword evidence="1" id="KW-0175">Coiled coil</keyword>
<evidence type="ECO:0000313" key="4">
    <source>
        <dbReference type="Proteomes" id="UP000224634"/>
    </source>
</evidence>
<dbReference type="EMBL" id="PDNA01000115">
    <property type="protein sequence ID" value="PGH12607.1"/>
    <property type="molecule type" value="Genomic_DNA"/>
</dbReference>
<keyword evidence="4" id="KW-1185">Reference proteome</keyword>
<dbReference type="Proteomes" id="UP000224634">
    <property type="component" value="Unassembled WGS sequence"/>
</dbReference>
<proteinExistence type="predicted"/>
<comment type="caution">
    <text evidence="3">The sequence shown here is derived from an EMBL/GenBank/DDBJ whole genome shotgun (WGS) entry which is preliminary data.</text>
</comment>
<sequence length="269" mass="31128">MDINVAEAQLPETQFLETLTTRSASPTTNVIQTPTRQQSFVNSGSATWLRQLRVRASERLELIRWCVGNQQLYRDGPRQQFWEELRVFFAETYNREIKSPDHVIRRMVKSHRKKQAALLRDFGRAESETDLDQALDQWIEIVDDTERNKREAREAAAASEENEQTVARCIQDSMMERMRNKRRLRDPSSDSELEEESQGSRTNDSRSPLPRDYFQSPIPRNSRSRARRRLPLSPEEHAEVLQKGMENVLSPLAAAVESLAAANREDIGF</sequence>
<feature type="region of interest" description="Disordered" evidence="2">
    <location>
        <begin position="177"/>
        <end position="237"/>
    </location>
</feature>
<evidence type="ECO:0000256" key="1">
    <source>
        <dbReference type="SAM" id="Coils"/>
    </source>
</evidence>
<dbReference type="OrthoDB" id="5431011at2759"/>
<protein>
    <submittedName>
        <fullName evidence="3">Uncharacterized protein</fullName>
    </submittedName>
</protein>
<organism evidence="3 4">
    <name type="scientific">Polytolypa hystricis (strain UAMH7299)</name>
    <dbReference type="NCBI Taxonomy" id="1447883"/>
    <lineage>
        <taxon>Eukaryota</taxon>
        <taxon>Fungi</taxon>
        <taxon>Dikarya</taxon>
        <taxon>Ascomycota</taxon>
        <taxon>Pezizomycotina</taxon>
        <taxon>Eurotiomycetes</taxon>
        <taxon>Eurotiomycetidae</taxon>
        <taxon>Onygenales</taxon>
        <taxon>Onygenales incertae sedis</taxon>
        <taxon>Polytolypa</taxon>
    </lineage>
</organism>
<feature type="coiled-coil region" evidence="1">
    <location>
        <begin position="135"/>
        <end position="162"/>
    </location>
</feature>
<name>A0A2B7XVS9_POLH7</name>
<gene>
    <name evidence="3" type="ORF">AJ80_06666</name>
</gene>
<reference evidence="3 4" key="1">
    <citation type="submission" date="2017-10" db="EMBL/GenBank/DDBJ databases">
        <title>Comparative genomics in systemic dimorphic fungi from Ajellomycetaceae.</title>
        <authorList>
            <person name="Munoz J.F."/>
            <person name="Mcewen J.G."/>
            <person name="Clay O.K."/>
            <person name="Cuomo C.A."/>
        </authorList>
    </citation>
    <scope>NUCLEOTIDE SEQUENCE [LARGE SCALE GENOMIC DNA]</scope>
    <source>
        <strain evidence="3 4">UAMH7299</strain>
    </source>
</reference>
<accession>A0A2B7XVS9</accession>
<evidence type="ECO:0000256" key="2">
    <source>
        <dbReference type="SAM" id="MobiDB-lite"/>
    </source>
</evidence>